<sequence length="482" mass="49128">MRRFLVRAAALGVLLAGLTGVPGAAAATGPVPLAPADLTGSVANTGISLSWRQPAGGPAVASFRVYEGGVAVRRTATTSAPMQYIGVNTTHTYTVTAVSATGVESAQSAPFTGTTWTPGMAPQCTEPAPTTVFDVTSSALSVRWTVGRSSPLLALSVNGRDHGIVSGTSLRVGGLTPDTSYAVALRRVGCGSQEPTVGYATTRTLPGTTNTTAAPRDLVVTGRSDRSIALAWSGPTDGSYVHQYAIYDGAYRVATSWTRSATVTGLFHGTGHRFTVAALNVAGNESEHSPVLSPSTEPCPAQPPAPARVSASAVTASTVRLDWTLESTATSYTVLDGNTVVATVTEPAAVLTGLASASTHQLRVVGLLTGCTDTPASAPVTVTTLPGAADRPAAPAGFQAGRATIADGYYADIPLSWSTSAGLTYRLYDGATVVGTYPAGAVTLRTRGAERHVYRLTAVNANGDESAPSGPVEVITPFLVAP</sequence>
<keyword evidence="2" id="KW-0624">Polysaccharide degradation</keyword>
<keyword evidence="2" id="KW-0119">Carbohydrate metabolism</keyword>
<dbReference type="SUPFAM" id="SSF49265">
    <property type="entry name" value="Fibronectin type III"/>
    <property type="match status" value="3"/>
</dbReference>
<evidence type="ECO:0000313" key="6">
    <source>
        <dbReference type="EMBL" id="GAA1501359.1"/>
    </source>
</evidence>
<evidence type="ECO:0000256" key="3">
    <source>
        <dbReference type="SAM" id="MobiDB-lite"/>
    </source>
</evidence>
<accession>A0ABN1ZN95</accession>
<feature type="signal peptide" evidence="4">
    <location>
        <begin position="1"/>
        <end position="26"/>
    </location>
</feature>
<dbReference type="EMBL" id="BAAAQD010000001">
    <property type="protein sequence ID" value="GAA1501359.1"/>
    <property type="molecule type" value="Genomic_DNA"/>
</dbReference>
<evidence type="ECO:0000256" key="4">
    <source>
        <dbReference type="SAM" id="SignalP"/>
    </source>
</evidence>
<dbReference type="Gene3D" id="2.60.40.10">
    <property type="entry name" value="Immunoglobulins"/>
    <property type="match status" value="3"/>
</dbReference>
<comment type="caution">
    <text evidence="6">The sequence shown here is derived from an EMBL/GenBank/DDBJ whole genome shotgun (WGS) entry which is preliminary data.</text>
</comment>
<evidence type="ECO:0000259" key="5">
    <source>
        <dbReference type="PROSITE" id="PS50853"/>
    </source>
</evidence>
<feature type="chain" id="PRO_5046687114" description="Fibronectin type-III domain-containing protein" evidence="4">
    <location>
        <begin position="27"/>
        <end position="482"/>
    </location>
</feature>
<gene>
    <name evidence="6" type="ORF">GCM10009827_010430</name>
</gene>
<keyword evidence="7" id="KW-1185">Reference proteome</keyword>
<feature type="domain" description="Fibronectin type-III" evidence="5">
    <location>
        <begin position="214"/>
        <end position="299"/>
    </location>
</feature>
<keyword evidence="4" id="KW-0732">Signal</keyword>
<dbReference type="InterPro" id="IPR003961">
    <property type="entry name" value="FN3_dom"/>
</dbReference>
<feature type="domain" description="Fibronectin type-III" evidence="5">
    <location>
        <begin position="305"/>
        <end position="387"/>
    </location>
</feature>
<keyword evidence="1" id="KW-0326">Glycosidase</keyword>
<evidence type="ECO:0000256" key="1">
    <source>
        <dbReference type="ARBA" id="ARBA00023295"/>
    </source>
</evidence>
<dbReference type="Pfam" id="PF00041">
    <property type="entry name" value="fn3"/>
    <property type="match status" value="1"/>
</dbReference>
<dbReference type="PROSITE" id="PS50853">
    <property type="entry name" value="FN3"/>
    <property type="match status" value="2"/>
</dbReference>
<organism evidence="6 7">
    <name type="scientific">Dactylosporangium maewongense</name>
    <dbReference type="NCBI Taxonomy" id="634393"/>
    <lineage>
        <taxon>Bacteria</taxon>
        <taxon>Bacillati</taxon>
        <taxon>Actinomycetota</taxon>
        <taxon>Actinomycetes</taxon>
        <taxon>Micromonosporales</taxon>
        <taxon>Micromonosporaceae</taxon>
        <taxon>Dactylosporangium</taxon>
    </lineage>
</organism>
<dbReference type="CDD" id="cd00063">
    <property type="entry name" value="FN3"/>
    <property type="match status" value="1"/>
</dbReference>
<dbReference type="RefSeq" id="WP_344499999.1">
    <property type="nucleotide sequence ID" value="NZ_BAAAQD010000001.1"/>
</dbReference>
<reference evidence="6 7" key="1">
    <citation type="journal article" date="2019" name="Int. J. Syst. Evol. Microbiol.">
        <title>The Global Catalogue of Microorganisms (GCM) 10K type strain sequencing project: providing services to taxonomists for standard genome sequencing and annotation.</title>
        <authorList>
            <consortium name="The Broad Institute Genomics Platform"/>
            <consortium name="The Broad Institute Genome Sequencing Center for Infectious Disease"/>
            <person name="Wu L."/>
            <person name="Ma J."/>
        </authorList>
    </citation>
    <scope>NUCLEOTIDE SEQUENCE [LARGE SCALE GENOMIC DNA]</scope>
    <source>
        <strain evidence="6 7">JCM 15933</strain>
    </source>
</reference>
<name>A0ABN1ZN95_9ACTN</name>
<feature type="region of interest" description="Disordered" evidence="3">
    <location>
        <begin position="287"/>
        <end position="308"/>
    </location>
</feature>
<keyword evidence="1" id="KW-0378">Hydrolase</keyword>
<evidence type="ECO:0000313" key="7">
    <source>
        <dbReference type="Proteomes" id="UP001501470"/>
    </source>
</evidence>
<protein>
    <recommendedName>
        <fullName evidence="5">Fibronectin type-III domain-containing protein</fullName>
    </recommendedName>
</protein>
<proteinExistence type="predicted"/>
<evidence type="ECO:0000256" key="2">
    <source>
        <dbReference type="ARBA" id="ARBA00023326"/>
    </source>
</evidence>
<dbReference type="Proteomes" id="UP001501470">
    <property type="component" value="Unassembled WGS sequence"/>
</dbReference>
<dbReference type="SMART" id="SM00060">
    <property type="entry name" value="FN3"/>
    <property type="match status" value="4"/>
</dbReference>
<dbReference type="InterPro" id="IPR036116">
    <property type="entry name" value="FN3_sf"/>
</dbReference>
<dbReference type="InterPro" id="IPR013783">
    <property type="entry name" value="Ig-like_fold"/>
</dbReference>